<organism evidence="4">
    <name type="scientific">marine metagenome</name>
    <dbReference type="NCBI Taxonomy" id="408172"/>
    <lineage>
        <taxon>unclassified sequences</taxon>
        <taxon>metagenomes</taxon>
        <taxon>ecological metagenomes</taxon>
    </lineage>
</organism>
<sequence length="432" mass="44036">MGTTATTTDNSFTVTGLENGTVYSFTLTATSNVGTSPSSVTTGSVTPATIPSVPLNVTATSTESQGAQVSWGVPLSDGGSPILNYTVTSMPGSITATTTQTALSVAGLTNGVAYTFTVLATNLVGTGPVSAASNSTTPAALPDAPTGITATAGDKQANVSWTEPSNNGSEITLYTVSIIPTGLIATTTSTSISIQNLNNGTEYRFRIIASNNIGDSLPSGISNAVTPKPISFTVYTAGRSFSEEGQSFTYEIATFDTLFATSTHTAVINWGDGVSSTGEVVLLGLEGSVEGSHIYQEDGTYSVTVTVTADNMEQASDIGVIDVSNSDPVVTLENFEETTADSFGTPRATFTDQGSQDTHTAEIDWGDGATSTLAIDNSDNSIGGNHVYSYPGSYVVTLSVADDDGGVGSATTSLLVAQPNTVVSIPSMTLVA</sequence>
<dbReference type="SMART" id="SM00060">
    <property type="entry name" value="FN3"/>
    <property type="match status" value="2"/>
</dbReference>
<proteinExistence type="predicted"/>
<feature type="non-terminal residue" evidence="4">
    <location>
        <position position="432"/>
    </location>
</feature>
<dbReference type="AlphaFoldDB" id="A0A382DPT5"/>
<dbReference type="PRINTS" id="PR00014">
    <property type="entry name" value="FNTYPEIII"/>
</dbReference>
<evidence type="ECO:0000259" key="2">
    <source>
        <dbReference type="PROSITE" id="PS50093"/>
    </source>
</evidence>
<protein>
    <recommendedName>
        <fullName evidence="5">PKD domain-containing protein</fullName>
    </recommendedName>
</protein>
<reference evidence="4" key="1">
    <citation type="submission" date="2018-05" db="EMBL/GenBank/DDBJ databases">
        <authorList>
            <person name="Lanie J.A."/>
            <person name="Ng W.-L."/>
            <person name="Kazmierczak K.M."/>
            <person name="Andrzejewski T.M."/>
            <person name="Davidsen T.M."/>
            <person name="Wayne K.J."/>
            <person name="Tettelin H."/>
            <person name="Glass J.I."/>
            <person name="Rusch D."/>
            <person name="Podicherti R."/>
            <person name="Tsui H.-C.T."/>
            <person name="Winkler M.E."/>
        </authorList>
    </citation>
    <scope>NUCLEOTIDE SEQUENCE</scope>
</reference>
<gene>
    <name evidence="4" type="ORF">METZ01_LOCUS192517</name>
</gene>
<evidence type="ECO:0000259" key="3">
    <source>
        <dbReference type="PROSITE" id="PS50853"/>
    </source>
</evidence>
<evidence type="ECO:0000256" key="1">
    <source>
        <dbReference type="ARBA" id="ARBA00022737"/>
    </source>
</evidence>
<keyword evidence="1" id="KW-0677">Repeat</keyword>
<dbReference type="InterPro" id="IPR050964">
    <property type="entry name" value="Striated_Muscle_Regulatory"/>
</dbReference>
<dbReference type="EMBL" id="UINC01040170">
    <property type="protein sequence ID" value="SVB39663.1"/>
    <property type="molecule type" value="Genomic_DNA"/>
</dbReference>
<feature type="domain" description="PKD" evidence="2">
    <location>
        <begin position="349"/>
        <end position="416"/>
    </location>
</feature>
<feature type="domain" description="Fibronectin type-III" evidence="3">
    <location>
        <begin position="1"/>
        <end position="52"/>
    </location>
</feature>
<dbReference type="InterPro" id="IPR013783">
    <property type="entry name" value="Ig-like_fold"/>
</dbReference>
<dbReference type="InterPro" id="IPR035986">
    <property type="entry name" value="PKD_dom_sf"/>
</dbReference>
<accession>A0A382DPT5</accession>
<dbReference type="Pfam" id="PF18911">
    <property type="entry name" value="PKD_4"/>
    <property type="match status" value="1"/>
</dbReference>
<dbReference type="PANTHER" id="PTHR13817">
    <property type="entry name" value="TITIN"/>
    <property type="match status" value="1"/>
</dbReference>
<dbReference type="InterPro" id="IPR003961">
    <property type="entry name" value="FN3_dom"/>
</dbReference>
<dbReference type="Pfam" id="PF00041">
    <property type="entry name" value="fn3"/>
    <property type="match status" value="2"/>
</dbReference>
<dbReference type="CDD" id="cd00063">
    <property type="entry name" value="FN3"/>
    <property type="match status" value="3"/>
</dbReference>
<dbReference type="SUPFAM" id="SSF49299">
    <property type="entry name" value="PKD domain"/>
    <property type="match status" value="1"/>
</dbReference>
<dbReference type="SUPFAM" id="SSF49265">
    <property type="entry name" value="Fibronectin type III"/>
    <property type="match status" value="2"/>
</dbReference>
<name>A0A382DPT5_9ZZZZ</name>
<dbReference type="InterPro" id="IPR036116">
    <property type="entry name" value="FN3_sf"/>
</dbReference>
<feature type="domain" description="Fibronectin type-III" evidence="3">
    <location>
        <begin position="53"/>
        <end position="140"/>
    </location>
</feature>
<dbReference type="Gene3D" id="2.60.40.10">
    <property type="entry name" value="Immunoglobulins"/>
    <property type="match status" value="5"/>
</dbReference>
<dbReference type="PROSITE" id="PS50853">
    <property type="entry name" value="FN3"/>
    <property type="match status" value="3"/>
</dbReference>
<evidence type="ECO:0000313" key="4">
    <source>
        <dbReference type="EMBL" id="SVB39663.1"/>
    </source>
</evidence>
<dbReference type="PANTHER" id="PTHR13817:SF73">
    <property type="entry name" value="FIBRONECTIN TYPE-III DOMAIN-CONTAINING PROTEIN"/>
    <property type="match status" value="1"/>
</dbReference>
<dbReference type="PROSITE" id="PS50093">
    <property type="entry name" value="PKD"/>
    <property type="match status" value="1"/>
</dbReference>
<evidence type="ECO:0008006" key="5">
    <source>
        <dbReference type="Google" id="ProtNLM"/>
    </source>
</evidence>
<dbReference type="InterPro" id="IPR000601">
    <property type="entry name" value="PKD_dom"/>
</dbReference>
<feature type="domain" description="Fibronectin type-III" evidence="3">
    <location>
        <begin position="141"/>
        <end position="229"/>
    </location>
</feature>